<gene>
    <name evidence="13" type="primary">LOC100567474</name>
</gene>
<dbReference type="InterPro" id="IPR001128">
    <property type="entry name" value="Cyt_P450"/>
</dbReference>
<dbReference type="PROSITE" id="PS00086">
    <property type="entry name" value="CYTOCHROME_P450"/>
    <property type="match status" value="1"/>
</dbReference>
<dbReference type="GO" id="GO:0004497">
    <property type="term" value="F:monooxygenase activity"/>
    <property type="evidence" value="ECO:0007669"/>
    <property type="project" value="UniProtKB-KW"/>
</dbReference>
<dbReference type="PRINTS" id="PR00463">
    <property type="entry name" value="EP450I"/>
</dbReference>
<dbReference type="GO" id="GO:0020037">
    <property type="term" value="F:heme binding"/>
    <property type="evidence" value="ECO:0007669"/>
    <property type="project" value="InterPro"/>
</dbReference>
<organism evidence="13 14">
    <name type="scientific">Anolis carolinensis</name>
    <name type="common">Green anole</name>
    <name type="synonym">American chameleon</name>
    <dbReference type="NCBI Taxonomy" id="28377"/>
    <lineage>
        <taxon>Eukaryota</taxon>
        <taxon>Metazoa</taxon>
        <taxon>Chordata</taxon>
        <taxon>Craniata</taxon>
        <taxon>Vertebrata</taxon>
        <taxon>Euteleostomi</taxon>
        <taxon>Lepidosauria</taxon>
        <taxon>Squamata</taxon>
        <taxon>Bifurcata</taxon>
        <taxon>Unidentata</taxon>
        <taxon>Episquamata</taxon>
        <taxon>Toxicofera</taxon>
        <taxon>Iguania</taxon>
        <taxon>Dactyloidae</taxon>
        <taxon>Anolis</taxon>
    </lineage>
</organism>
<comment type="cofactor">
    <cofactor evidence="1 10">
        <name>heme</name>
        <dbReference type="ChEBI" id="CHEBI:30413"/>
    </cofactor>
</comment>
<dbReference type="GO" id="GO:0016705">
    <property type="term" value="F:oxidoreductase activity, acting on paired donors, with incorporation or reduction of molecular oxygen"/>
    <property type="evidence" value="ECO:0007669"/>
    <property type="project" value="InterPro"/>
</dbReference>
<dbReference type="Ensembl" id="ENSACAT00000055933.1">
    <property type="protein sequence ID" value="ENSACAP00000039186.1"/>
    <property type="gene ID" value="ENSACAG00000028467.2"/>
</dbReference>
<comment type="subcellular location">
    <subcellularLocation>
        <location evidence="2">Membrane</location>
    </subcellularLocation>
</comment>
<reference evidence="13" key="2">
    <citation type="submission" date="2025-08" db="UniProtKB">
        <authorList>
            <consortium name="Ensembl"/>
        </authorList>
    </citation>
    <scope>IDENTIFICATION</scope>
</reference>
<dbReference type="PANTHER" id="PTHR24300">
    <property type="entry name" value="CYTOCHROME P450 508A4-RELATED"/>
    <property type="match status" value="1"/>
</dbReference>
<proteinExistence type="inferred from homology"/>
<keyword evidence="4 10" id="KW-0349">Heme</keyword>
<dbReference type="GO" id="GO:0016020">
    <property type="term" value="C:membrane"/>
    <property type="evidence" value="ECO:0007669"/>
    <property type="project" value="UniProtKB-SubCell"/>
</dbReference>
<dbReference type="InterPro" id="IPR002401">
    <property type="entry name" value="Cyt_P450_E_grp-I"/>
</dbReference>
<dbReference type="InterPro" id="IPR036396">
    <property type="entry name" value="Cyt_P450_sf"/>
</dbReference>
<dbReference type="Bgee" id="ENSACAG00000028467">
    <property type="expression patterns" value="Expressed in liver and 11 other cell types or tissues"/>
</dbReference>
<evidence type="ECO:0000256" key="3">
    <source>
        <dbReference type="ARBA" id="ARBA00010617"/>
    </source>
</evidence>
<dbReference type="Proteomes" id="UP000001646">
    <property type="component" value="Unplaced"/>
</dbReference>
<evidence type="ECO:0000256" key="11">
    <source>
        <dbReference type="RuleBase" id="RU000461"/>
    </source>
</evidence>
<evidence type="ECO:0000256" key="6">
    <source>
        <dbReference type="ARBA" id="ARBA00023002"/>
    </source>
</evidence>
<evidence type="ECO:0000313" key="14">
    <source>
        <dbReference type="Proteomes" id="UP000001646"/>
    </source>
</evidence>
<evidence type="ECO:0000256" key="9">
    <source>
        <dbReference type="ARBA" id="ARBA00023136"/>
    </source>
</evidence>
<dbReference type="PRINTS" id="PR00385">
    <property type="entry name" value="P450"/>
</dbReference>
<evidence type="ECO:0000256" key="8">
    <source>
        <dbReference type="ARBA" id="ARBA00023033"/>
    </source>
</evidence>
<evidence type="ECO:0000256" key="10">
    <source>
        <dbReference type="PIRSR" id="PIRSR602401-1"/>
    </source>
</evidence>
<evidence type="ECO:0000256" key="12">
    <source>
        <dbReference type="SAM" id="Phobius"/>
    </source>
</evidence>
<feature type="binding site" description="axial binding residue" evidence="10">
    <location>
        <position position="436"/>
    </location>
    <ligand>
        <name>heme</name>
        <dbReference type="ChEBI" id="CHEBI:30413"/>
    </ligand>
    <ligandPart>
        <name>Fe</name>
        <dbReference type="ChEBI" id="CHEBI:18248"/>
    </ligandPart>
</feature>
<dbReference type="AlphaFoldDB" id="A0A803TVE6"/>
<evidence type="ECO:0000256" key="7">
    <source>
        <dbReference type="ARBA" id="ARBA00023004"/>
    </source>
</evidence>
<evidence type="ECO:0000256" key="5">
    <source>
        <dbReference type="ARBA" id="ARBA00022723"/>
    </source>
</evidence>
<dbReference type="SUPFAM" id="SSF48264">
    <property type="entry name" value="Cytochrome P450"/>
    <property type="match status" value="1"/>
</dbReference>
<dbReference type="Gene3D" id="1.10.630.10">
    <property type="entry name" value="Cytochrome P450"/>
    <property type="match status" value="1"/>
</dbReference>
<dbReference type="InterPro" id="IPR017972">
    <property type="entry name" value="Cyt_P450_CS"/>
</dbReference>
<comment type="similarity">
    <text evidence="3 11">Belongs to the cytochrome P450 family.</text>
</comment>
<keyword evidence="7 10" id="KW-0408">Iron</keyword>
<protein>
    <recommendedName>
        <fullName evidence="15">Cytochrome P450 family 2 subfamily J member 2</fullName>
    </recommendedName>
</protein>
<reference evidence="13" key="1">
    <citation type="submission" date="2009-12" db="EMBL/GenBank/DDBJ databases">
        <title>The Genome Sequence of Anolis carolinensis (Green Anole Lizard).</title>
        <authorList>
            <consortium name="The Genome Sequencing Platform"/>
            <person name="Di Palma F."/>
            <person name="Alfoldi J."/>
            <person name="Heiman D."/>
            <person name="Young S."/>
            <person name="Grabherr M."/>
            <person name="Johnson J."/>
            <person name="Lander E.S."/>
            <person name="Lindblad-Toh K."/>
        </authorList>
    </citation>
    <scope>NUCLEOTIDE SEQUENCE [LARGE SCALE GENOMIC DNA]</scope>
    <source>
        <strain evidence="13">JBL SC #1</strain>
    </source>
</reference>
<reference evidence="13" key="3">
    <citation type="submission" date="2025-09" db="UniProtKB">
        <authorList>
            <consortium name="Ensembl"/>
        </authorList>
    </citation>
    <scope>IDENTIFICATION</scope>
</reference>
<evidence type="ECO:0000256" key="1">
    <source>
        <dbReference type="ARBA" id="ARBA00001971"/>
    </source>
</evidence>
<evidence type="ECO:0000256" key="4">
    <source>
        <dbReference type="ARBA" id="ARBA00022617"/>
    </source>
</evidence>
<dbReference type="InterPro" id="IPR050182">
    <property type="entry name" value="Cytochrome_P450_fam2"/>
</dbReference>
<evidence type="ECO:0000313" key="13">
    <source>
        <dbReference type="Ensembl" id="ENSACAP00000039186.1"/>
    </source>
</evidence>
<keyword evidence="14" id="KW-1185">Reference proteome</keyword>
<keyword evidence="8 11" id="KW-0503">Monooxygenase</keyword>
<dbReference type="GeneTree" id="ENSGT00940000163166"/>
<dbReference type="PANTHER" id="PTHR24300:SF134">
    <property type="entry name" value="CYTOCHROME P450, FAMILY 2, SUBFAMILY AB, POLYPEPTIDE 2-RELATED"/>
    <property type="match status" value="1"/>
</dbReference>
<name>A0A803TVE6_ANOCA</name>
<sequence>MVGIWKILIAVPVGFLILSYLKLLWTRSRYPPGPFPLPLIGSLWWVGLRLSPDSLTKVAKKYGSMCTIWIAHYPIIILSGFQTVKEGLINHSEELLDRPITHFVIKAFNRKGIGFANGHSWKEQRRFGIVTMRNLGLGKKGMEYQIEEEARRLVEAFSQRKGEPFVPSLLISNAISSLISVVSFGYRFSHEDDMFQKLMEGVDAMAQFSVSFFHVLYNFFPWLMKYLPGPHKNALSYMQIALSFAKEEIKKHKECQEPQEPQDFIDFYLIQMEKSKGDPKSTFSEENLAQSILDLFAAGTETTSSTLQWALLFMVAYPNIQERVYKEMEDVLGSSHSVSYQDRKKMPYTNAVIHEAQRVKYILPVGIPRRCAKELHILGYHIPKKTIVVTDLNSVLCDPKQWETPNEFNPNHFLDKEGKFITREEFLPFGAGARVCLGEQMARMELFLFFTNLLRAFKFQLPEGVKELNKEPVVAISMHPHPYKLCAIPRNSSCQII</sequence>
<dbReference type="GO" id="GO:0005506">
    <property type="term" value="F:iron ion binding"/>
    <property type="evidence" value="ECO:0007669"/>
    <property type="project" value="InterPro"/>
</dbReference>
<dbReference type="FunFam" id="1.10.630.10:FF:000004">
    <property type="entry name" value="cytochrome P450 2D15 isoform X1"/>
    <property type="match status" value="1"/>
</dbReference>
<keyword evidence="6 11" id="KW-0560">Oxidoreductase</keyword>
<keyword evidence="12" id="KW-1133">Transmembrane helix</keyword>
<evidence type="ECO:0008006" key="15">
    <source>
        <dbReference type="Google" id="ProtNLM"/>
    </source>
</evidence>
<evidence type="ECO:0000256" key="2">
    <source>
        <dbReference type="ARBA" id="ARBA00004370"/>
    </source>
</evidence>
<dbReference type="Pfam" id="PF00067">
    <property type="entry name" value="p450"/>
    <property type="match status" value="1"/>
</dbReference>
<feature type="transmembrane region" description="Helical" evidence="12">
    <location>
        <begin position="6"/>
        <end position="25"/>
    </location>
</feature>
<keyword evidence="12" id="KW-0812">Transmembrane</keyword>
<keyword evidence="9 12" id="KW-0472">Membrane</keyword>
<accession>A0A803TVE6</accession>
<keyword evidence="5 10" id="KW-0479">Metal-binding</keyword>